<organism evidence="6 7">
    <name type="scientific">Sipha flava</name>
    <name type="common">yellow sugarcane aphid</name>
    <dbReference type="NCBI Taxonomy" id="143950"/>
    <lineage>
        <taxon>Eukaryota</taxon>
        <taxon>Metazoa</taxon>
        <taxon>Ecdysozoa</taxon>
        <taxon>Arthropoda</taxon>
        <taxon>Hexapoda</taxon>
        <taxon>Insecta</taxon>
        <taxon>Pterygota</taxon>
        <taxon>Neoptera</taxon>
        <taxon>Paraneoptera</taxon>
        <taxon>Hemiptera</taxon>
        <taxon>Sternorrhyncha</taxon>
        <taxon>Aphidomorpha</taxon>
        <taxon>Aphidoidea</taxon>
        <taxon>Aphididae</taxon>
        <taxon>Sipha</taxon>
    </lineage>
</organism>
<keyword evidence="2 4" id="KW-0689">Ribosomal protein</keyword>
<evidence type="ECO:0000256" key="4">
    <source>
        <dbReference type="RuleBase" id="RU364026"/>
    </source>
</evidence>
<dbReference type="Pfam" id="PF01779">
    <property type="entry name" value="Ribosomal_L29e"/>
    <property type="match status" value="1"/>
</dbReference>
<evidence type="ECO:0000313" key="6">
    <source>
        <dbReference type="Proteomes" id="UP000694846"/>
    </source>
</evidence>
<dbReference type="GeneID" id="112692740"/>
<dbReference type="Gene3D" id="6.10.140.1730">
    <property type="match status" value="1"/>
</dbReference>
<protein>
    <recommendedName>
        <fullName evidence="4">60S ribosomal protein L29</fullName>
    </recommendedName>
</protein>
<feature type="compositionally biased region" description="Basic residues" evidence="5">
    <location>
        <begin position="15"/>
        <end position="31"/>
    </location>
</feature>
<dbReference type="GO" id="GO:0002181">
    <property type="term" value="P:cytoplasmic translation"/>
    <property type="evidence" value="ECO:0007669"/>
    <property type="project" value="TreeGrafter"/>
</dbReference>
<evidence type="ECO:0000256" key="2">
    <source>
        <dbReference type="ARBA" id="ARBA00022980"/>
    </source>
</evidence>
<dbReference type="PANTHER" id="PTHR12884">
    <property type="entry name" value="60S RIBOSOMAL PROTEIN L29"/>
    <property type="match status" value="1"/>
</dbReference>
<sequence length="87" mass="10228">MAKSKNHTNHNQNRKDHRNGIKRPKKFRHESRRGVCQKFLRNQKYALKGNLSTENQVSRANERSQKRLALRTKFAELKSKKAATKKA</sequence>
<dbReference type="GO" id="GO:0022625">
    <property type="term" value="C:cytosolic large ribosomal subunit"/>
    <property type="evidence" value="ECO:0007669"/>
    <property type="project" value="TreeGrafter"/>
</dbReference>
<dbReference type="RefSeq" id="XP_025423299.1">
    <property type="nucleotide sequence ID" value="XM_025567514.1"/>
</dbReference>
<name>A0A8B8GJ85_9HEMI</name>
<evidence type="ECO:0000256" key="3">
    <source>
        <dbReference type="ARBA" id="ARBA00023274"/>
    </source>
</evidence>
<dbReference type="CTD" id="6159"/>
<proteinExistence type="inferred from homology"/>
<evidence type="ECO:0000256" key="5">
    <source>
        <dbReference type="SAM" id="MobiDB-lite"/>
    </source>
</evidence>
<dbReference type="OrthoDB" id="996720at2759"/>
<accession>A0A8B8GJ85</accession>
<dbReference type="AlphaFoldDB" id="A0A8B8GJ85"/>
<dbReference type="GO" id="GO:0003735">
    <property type="term" value="F:structural constituent of ribosome"/>
    <property type="evidence" value="ECO:0007669"/>
    <property type="project" value="UniProtKB-UniRule"/>
</dbReference>
<dbReference type="PANTHER" id="PTHR12884:SF0">
    <property type="entry name" value="60S RIBOSOMAL PROTEIN L29"/>
    <property type="match status" value="1"/>
</dbReference>
<evidence type="ECO:0000313" key="7">
    <source>
        <dbReference type="RefSeq" id="XP_025423299.1"/>
    </source>
</evidence>
<gene>
    <name evidence="7" type="primary">LOC112692740</name>
</gene>
<dbReference type="InterPro" id="IPR002673">
    <property type="entry name" value="Ribosomal_eL29"/>
</dbReference>
<dbReference type="Proteomes" id="UP000694846">
    <property type="component" value="Unplaced"/>
</dbReference>
<feature type="region of interest" description="Disordered" evidence="5">
    <location>
        <begin position="1"/>
        <end position="32"/>
    </location>
</feature>
<keyword evidence="6" id="KW-1185">Reference proteome</keyword>
<comment type="similarity">
    <text evidence="1 4">Belongs to the eukaryotic ribosomal protein eL29 family.</text>
</comment>
<evidence type="ECO:0000256" key="1">
    <source>
        <dbReference type="ARBA" id="ARBA00010247"/>
    </source>
</evidence>
<reference evidence="7" key="1">
    <citation type="submission" date="2025-08" db="UniProtKB">
        <authorList>
            <consortium name="RefSeq"/>
        </authorList>
    </citation>
    <scope>IDENTIFICATION</scope>
    <source>
        <tissue evidence="7">Whole body</tissue>
    </source>
</reference>
<keyword evidence="3 4" id="KW-0687">Ribonucleoprotein</keyword>